<organism evidence="2 3">
    <name type="scientific">Pseudosulfitobacter pseudonitzschiae</name>
    <dbReference type="NCBI Taxonomy" id="1402135"/>
    <lineage>
        <taxon>Bacteria</taxon>
        <taxon>Pseudomonadati</taxon>
        <taxon>Pseudomonadota</taxon>
        <taxon>Alphaproteobacteria</taxon>
        <taxon>Rhodobacterales</taxon>
        <taxon>Roseobacteraceae</taxon>
        <taxon>Pseudosulfitobacter</taxon>
    </lineage>
</organism>
<dbReference type="InterPro" id="IPR010982">
    <property type="entry name" value="Lambda_DNA-bd_dom_sf"/>
</dbReference>
<dbReference type="GO" id="GO:0003677">
    <property type="term" value="F:DNA binding"/>
    <property type="evidence" value="ECO:0007669"/>
    <property type="project" value="InterPro"/>
</dbReference>
<dbReference type="Pfam" id="PF01381">
    <property type="entry name" value="HTH_3"/>
    <property type="match status" value="1"/>
</dbReference>
<dbReference type="Pfam" id="PF17765">
    <property type="entry name" value="MLTR_LBD"/>
    <property type="match status" value="1"/>
</dbReference>
<name>A0A073IYP9_9RHOB</name>
<dbReference type="PANTHER" id="PTHR35010">
    <property type="entry name" value="BLL4672 PROTEIN-RELATED"/>
    <property type="match status" value="1"/>
</dbReference>
<dbReference type="Gene3D" id="1.10.260.40">
    <property type="entry name" value="lambda repressor-like DNA-binding domains"/>
    <property type="match status" value="1"/>
</dbReference>
<dbReference type="Proteomes" id="UP000027746">
    <property type="component" value="Unassembled WGS sequence"/>
</dbReference>
<gene>
    <name evidence="2" type="ORF">SUH3_05855</name>
</gene>
<dbReference type="CDD" id="cd00093">
    <property type="entry name" value="HTH_XRE"/>
    <property type="match status" value="1"/>
</dbReference>
<dbReference type="SUPFAM" id="SSF47413">
    <property type="entry name" value="lambda repressor-like DNA-binding domains"/>
    <property type="match status" value="1"/>
</dbReference>
<dbReference type="InterPro" id="IPR001387">
    <property type="entry name" value="Cro/C1-type_HTH"/>
</dbReference>
<dbReference type="PROSITE" id="PS50943">
    <property type="entry name" value="HTH_CROC1"/>
    <property type="match status" value="1"/>
</dbReference>
<accession>A0A073IYP9</accession>
<keyword evidence="3" id="KW-1185">Reference proteome</keyword>
<evidence type="ECO:0000259" key="1">
    <source>
        <dbReference type="PROSITE" id="PS50943"/>
    </source>
</evidence>
<dbReference type="AlphaFoldDB" id="A0A073IYP9"/>
<dbReference type="EMBL" id="JAMD01000012">
    <property type="protein sequence ID" value="KEJ94551.1"/>
    <property type="molecule type" value="Genomic_DNA"/>
</dbReference>
<dbReference type="SMART" id="SM00530">
    <property type="entry name" value="HTH_XRE"/>
    <property type="match status" value="1"/>
</dbReference>
<proteinExistence type="predicted"/>
<comment type="caution">
    <text evidence="2">The sequence shown here is derived from an EMBL/GenBank/DDBJ whole genome shotgun (WGS) entry which is preliminary data.</text>
</comment>
<dbReference type="OrthoDB" id="9785973at2"/>
<dbReference type="InterPro" id="IPR041413">
    <property type="entry name" value="MLTR_LBD"/>
</dbReference>
<feature type="domain" description="HTH cro/C1-type" evidence="1">
    <location>
        <begin position="12"/>
        <end position="66"/>
    </location>
</feature>
<dbReference type="Gene3D" id="3.30.450.180">
    <property type="match status" value="1"/>
</dbReference>
<reference evidence="2 3" key="1">
    <citation type="submission" date="2014-01" db="EMBL/GenBank/DDBJ databases">
        <title>Sulfitobacter sp. H3 (MCCC 1A00686) Genome Sequencing.</title>
        <authorList>
            <person name="Lai Q."/>
            <person name="Hong Z."/>
        </authorList>
    </citation>
    <scope>NUCLEOTIDE SEQUENCE [LARGE SCALE GENOMIC DNA]</scope>
    <source>
        <strain evidence="2 3">H3</strain>
    </source>
</reference>
<dbReference type="PANTHER" id="PTHR35010:SF4">
    <property type="entry name" value="BLL5781 PROTEIN"/>
    <property type="match status" value="1"/>
</dbReference>
<dbReference type="RefSeq" id="WP_037929272.1">
    <property type="nucleotide sequence ID" value="NZ_CP054599.1"/>
</dbReference>
<evidence type="ECO:0000313" key="3">
    <source>
        <dbReference type="Proteomes" id="UP000027746"/>
    </source>
</evidence>
<sequence>MIETRESAGQLLRQWRSRRRLSQLDLSAEAGISQRHLSFVESGRARPSREMVMRLCEQLDVPLRERNAVLVAAGHAPHYPQHPLDAPALSAAQTVIGQILQGHLPHPALAVNRYWELQAANAAIYALLDGVAPHLLAGTVNVLRLSMHPEGLAPRIVNFAEWRAYVLARLLHEVDQTADPKLLALHTELAALPAPTHSQGMRLSPASPTQIAVPLKLKSRHGPLTFLGTTTVFGTAVDVTLSEVAIEAFFPADPETAAAMTRLIAEAG</sequence>
<dbReference type="GeneID" id="68869689"/>
<evidence type="ECO:0000313" key="2">
    <source>
        <dbReference type="EMBL" id="KEJ94551.1"/>
    </source>
</evidence>
<protein>
    <submittedName>
        <fullName evidence="2">XRE family transcriptional regulator</fullName>
    </submittedName>
</protein>